<evidence type="ECO:0000313" key="1">
    <source>
        <dbReference type="EMBL" id="AXH71708.1"/>
    </source>
</evidence>
<protein>
    <submittedName>
        <fullName evidence="1">Tail tubular protein A</fullName>
    </submittedName>
</protein>
<accession>A0A4Y1NU40</accession>
<organism evidence="1 2">
    <name type="scientific">Pelagibacter phage HTVC025P</name>
    <dbReference type="NCBI Taxonomy" id="2259657"/>
    <lineage>
        <taxon>Viruses</taxon>
        <taxon>Duplodnaviria</taxon>
        <taxon>Heunggongvirae</taxon>
        <taxon>Uroviricota</taxon>
        <taxon>Caudoviricetes</taxon>
        <taxon>Autographivirales</taxon>
        <taxon>Autographivirales incertae sedis</taxon>
        <taxon>Thoosavirus</taxon>
        <taxon>Thoosavirus HTVC025P</taxon>
    </lineage>
</organism>
<sequence length="201" mass="22682">MTIQTRTTELEAVNTILSTIGEAPINSLTGALPVDATVAKNVLSEIAREVQSQGWHFNTHYKATLSRDASNKIPVASNAVRVELDVNKYSKYNYDIVQRNGFIYNLATNSDIFTTDFDEVIIVYLLPFDEIPEQGKRYITIRSARIFHDRTLGANTLHKFSAEDEKHALTILKQAESSTGDYTIFDTPEQAYTISRNNRVF</sequence>
<name>A0A4Y1NU40_9CAUD</name>
<proteinExistence type="predicted"/>
<keyword evidence="2" id="KW-1185">Reference proteome</keyword>
<dbReference type="Pfam" id="PF17212">
    <property type="entry name" value="Tube"/>
    <property type="match status" value="1"/>
</dbReference>
<dbReference type="InterPro" id="IPR033767">
    <property type="entry name" value="Tail_Gp11"/>
</dbReference>
<dbReference type="EMBL" id="MH598799">
    <property type="protein sequence ID" value="AXH71708.1"/>
    <property type="molecule type" value="Genomic_DNA"/>
</dbReference>
<gene>
    <name evidence="1" type="ORF">P025_gp34</name>
</gene>
<reference evidence="1 2" key="1">
    <citation type="journal article" date="2019" name="Environ. Microbiol.">
        <title>Pelagiphages in the Podoviridae family integrate into host genomes.</title>
        <authorList>
            <person name="Zhao Y."/>
            <person name="Qin F."/>
            <person name="Zhang R."/>
            <person name="Giovannoni S.J."/>
            <person name="Zhang Z."/>
            <person name="Sun J."/>
            <person name="Du S."/>
            <person name="Rensing C."/>
        </authorList>
    </citation>
    <scope>NUCLEOTIDE SEQUENCE [LARGE SCALE GENOMIC DNA]</scope>
</reference>
<dbReference type="Proteomes" id="UP000320575">
    <property type="component" value="Segment"/>
</dbReference>
<evidence type="ECO:0000313" key="2">
    <source>
        <dbReference type="Proteomes" id="UP000320575"/>
    </source>
</evidence>